<accession>A0A0D3KJQ4</accession>
<reference evidence="4" key="1">
    <citation type="journal article" date="2013" name="Nature">
        <title>Pan genome of the phytoplankton Emiliania underpins its global distribution.</title>
        <authorList>
            <person name="Read B.A."/>
            <person name="Kegel J."/>
            <person name="Klute M.J."/>
            <person name="Kuo A."/>
            <person name="Lefebvre S.C."/>
            <person name="Maumus F."/>
            <person name="Mayer C."/>
            <person name="Miller J."/>
            <person name="Monier A."/>
            <person name="Salamov A."/>
            <person name="Young J."/>
            <person name="Aguilar M."/>
            <person name="Claverie J.M."/>
            <person name="Frickenhaus S."/>
            <person name="Gonzalez K."/>
            <person name="Herman E.K."/>
            <person name="Lin Y.C."/>
            <person name="Napier J."/>
            <person name="Ogata H."/>
            <person name="Sarno A.F."/>
            <person name="Shmutz J."/>
            <person name="Schroeder D."/>
            <person name="de Vargas C."/>
            <person name="Verret F."/>
            <person name="von Dassow P."/>
            <person name="Valentin K."/>
            <person name="Van de Peer Y."/>
            <person name="Wheeler G."/>
            <person name="Dacks J.B."/>
            <person name="Delwiche C.F."/>
            <person name="Dyhrman S.T."/>
            <person name="Glockner G."/>
            <person name="John U."/>
            <person name="Richards T."/>
            <person name="Worden A.Z."/>
            <person name="Zhang X."/>
            <person name="Grigoriev I.V."/>
            <person name="Allen A.E."/>
            <person name="Bidle K."/>
            <person name="Borodovsky M."/>
            <person name="Bowler C."/>
            <person name="Brownlee C."/>
            <person name="Cock J.M."/>
            <person name="Elias M."/>
            <person name="Gladyshev V.N."/>
            <person name="Groth M."/>
            <person name="Guda C."/>
            <person name="Hadaegh A."/>
            <person name="Iglesias-Rodriguez M.D."/>
            <person name="Jenkins J."/>
            <person name="Jones B.M."/>
            <person name="Lawson T."/>
            <person name="Leese F."/>
            <person name="Lindquist E."/>
            <person name="Lobanov A."/>
            <person name="Lomsadze A."/>
            <person name="Malik S.B."/>
            <person name="Marsh M.E."/>
            <person name="Mackinder L."/>
            <person name="Mock T."/>
            <person name="Mueller-Roeber B."/>
            <person name="Pagarete A."/>
            <person name="Parker M."/>
            <person name="Probert I."/>
            <person name="Quesneville H."/>
            <person name="Raines C."/>
            <person name="Rensing S.A."/>
            <person name="Riano-Pachon D.M."/>
            <person name="Richier S."/>
            <person name="Rokitta S."/>
            <person name="Shiraiwa Y."/>
            <person name="Soanes D.M."/>
            <person name="van der Giezen M."/>
            <person name="Wahlund T.M."/>
            <person name="Williams B."/>
            <person name="Wilson W."/>
            <person name="Wolfe G."/>
            <person name="Wurch L.L."/>
        </authorList>
    </citation>
    <scope>NUCLEOTIDE SEQUENCE</scope>
</reference>
<dbReference type="GeneID" id="17281262"/>
<reference evidence="3" key="2">
    <citation type="submission" date="2024-10" db="UniProtKB">
        <authorList>
            <consortium name="EnsemblProtists"/>
        </authorList>
    </citation>
    <scope>IDENTIFICATION</scope>
</reference>
<feature type="domain" description="SGNH hydrolase-type esterase N-terminal" evidence="2">
    <location>
        <begin position="47"/>
        <end position="178"/>
    </location>
</feature>
<proteinExistence type="predicted"/>
<dbReference type="RefSeq" id="XP_005788418.1">
    <property type="nucleotide sequence ID" value="XM_005788361.1"/>
</dbReference>
<dbReference type="HOGENOM" id="CLU_064662_0_0_1"/>
<evidence type="ECO:0000259" key="1">
    <source>
        <dbReference type="Pfam" id="PF14606"/>
    </source>
</evidence>
<dbReference type="Pfam" id="PF14607">
    <property type="entry name" value="GxDLY"/>
    <property type="match status" value="1"/>
</dbReference>
<organism evidence="3 4">
    <name type="scientific">Emiliania huxleyi (strain CCMP1516)</name>
    <dbReference type="NCBI Taxonomy" id="280463"/>
    <lineage>
        <taxon>Eukaryota</taxon>
        <taxon>Haptista</taxon>
        <taxon>Haptophyta</taxon>
        <taxon>Prymnesiophyceae</taxon>
        <taxon>Isochrysidales</taxon>
        <taxon>Noelaerhabdaceae</taxon>
        <taxon>Emiliania</taxon>
    </lineage>
</organism>
<feature type="domain" description="SGNH hydrolase-type esterase" evidence="1">
    <location>
        <begin position="197"/>
        <end position="382"/>
    </location>
</feature>
<dbReference type="AlphaFoldDB" id="A0A0D3KJQ4"/>
<evidence type="ECO:0008006" key="5">
    <source>
        <dbReference type="Google" id="ProtNLM"/>
    </source>
</evidence>
<evidence type="ECO:0000259" key="2">
    <source>
        <dbReference type="Pfam" id="PF14607"/>
    </source>
</evidence>
<evidence type="ECO:0000313" key="4">
    <source>
        <dbReference type="Proteomes" id="UP000013827"/>
    </source>
</evidence>
<name>A0A0D3KJQ4_EMIH1</name>
<dbReference type="InterPro" id="IPR036514">
    <property type="entry name" value="SGNH_hydro_sf"/>
</dbReference>
<dbReference type="Pfam" id="PF14606">
    <property type="entry name" value="Lipase_GDSL_3"/>
    <property type="match status" value="1"/>
</dbReference>
<evidence type="ECO:0000313" key="3">
    <source>
        <dbReference type="EnsemblProtists" id="EOD35989"/>
    </source>
</evidence>
<dbReference type="KEGG" id="ehx:EMIHUDRAFT_447038"/>
<keyword evidence="4" id="KW-1185">Reference proteome</keyword>
<dbReference type="InterPro" id="IPR032740">
    <property type="entry name" value="GxDLY"/>
</dbReference>
<dbReference type="InterPro" id="IPR013830">
    <property type="entry name" value="SGNH_hydro"/>
</dbReference>
<dbReference type="Gene3D" id="2.60.120.260">
    <property type="entry name" value="Galactose-binding domain-like"/>
    <property type="match status" value="1"/>
</dbReference>
<dbReference type="EnsemblProtists" id="EOD35989">
    <property type="protein sequence ID" value="EOD35989"/>
    <property type="gene ID" value="EMIHUDRAFT_447038"/>
</dbReference>
<dbReference type="SUPFAM" id="SSF52266">
    <property type="entry name" value="SGNH hydrolase"/>
    <property type="match status" value="1"/>
</dbReference>
<dbReference type="PaxDb" id="2903-EOD35989"/>
<sequence length="390" mass="41498">MLVAAAAAPLTFGTPCPAPNVTKIDFVEAHSLTLVNSHFDADPVKRFPYHRLPAAAEGVVRSSIWDLSLQTAGFAVAFETDAAVRSIYVEYNLTHESLGMVHMPATGVSGADLWAQDPASGTWRWVGTTAPSATHVCQQLAALQPPGTAGAVHPTRWLLYFPLYNGVSTLRIGVPAGAGGPPTPCAGDCGGLGLTSKPIVWYGSSIAQGACASKPGDAYTNAISRALRRPVSNFGFSGNCFFETDVMRYLLEVDAAAYVVDCDPNSDARGPDFVYNSSLALGRLMLSTKPSAAIVVVSGTKEGAVWLQGDDTEHARGNAAIRKAYAALAAEFPRARLTLVDGDGIYAQQPEDEHVFWEMTVMGTHPSSLGMERFTRFWVPKLQKLLAPAV</sequence>
<protein>
    <recommendedName>
        <fullName evidence="5">SGNH hydrolase-type esterase domain-containing protein</fullName>
    </recommendedName>
</protein>
<dbReference type="Gene3D" id="3.40.50.1110">
    <property type="entry name" value="SGNH hydrolase"/>
    <property type="match status" value="1"/>
</dbReference>
<dbReference type="STRING" id="2903.R1FRE2"/>
<dbReference type="Proteomes" id="UP000013827">
    <property type="component" value="Unassembled WGS sequence"/>
</dbReference>